<dbReference type="FunFam" id="1.10.20.10:FF:000078">
    <property type="entry name" value="Histone H3"/>
    <property type="match status" value="1"/>
</dbReference>
<gene>
    <name evidence="12" type="ORF">GH714_017174</name>
    <name evidence="13" type="ORF">GH714_017296</name>
</gene>
<accession>A0A6A6K672</accession>
<proteinExistence type="inferred from homology"/>
<evidence type="ECO:0000256" key="10">
    <source>
        <dbReference type="SAM" id="MobiDB-lite"/>
    </source>
</evidence>
<dbReference type="GO" id="GO:0003677">
    <property type="term" value="F:DNA binding"/>
    <property type="evidence" value="ECO:0007669"/>
    <property type="project" value="UniProtKB-KW"/>
</dbReference>
<dbReference type="Pfam" id="PF00125">
    <property type="entry name" value="Histone"/>
    <property type="match status" value="1"/>
</dbReference>
<dbReference type="PANTHER" id="PTHR31276">
    <property type="match status" value="1"/>
</dbReference>
<organism evidence="12 14">
    <name type="scientific">Hevea brasiliensis</name>
    <name type="common">Para rubber tree</name>
    <name type="synonym">Siphonia brasiliensis</name>
    <dbReference type="NCBI Taxonomy" id="3981"/>
    <lineage>
        <taxon>Eukaryota</taxon>
        <taxon>Viridiplantae</taxon>
        <taxon>Streptophyta</taxon>
        <taxon>Embryophyta</taxon>
        <taxon>Tracheophyta</taxon>
        <taxon>Spermatophyta</taxon>
        <taxon>Magnoliopsida</taxon>
        <taxon>eudicotyledons</taxon>
        <taxon>Gunneridae</taxon>
        <taxon>Pentapetalae</taxon>
        <taxon>rosids</taxon>
        <taxon>fabids</taxon>
        <taxon>Malpighiales</taxon>
        <taxon>Euphorbiaceae</taxon>
        <taxon>Crotonoideae</taxon>
        <taxon>Micrandreae</taxon>
        <taxon>Hevea</taxon>
    </lineage>
</organism>
<dbReference type="AlphaFoldDB" id="A0A6A6K672"/>
<dbReference type="GO" id="GO:0010274">
    <property type="term" value="P:hydrotropism"/>
    <property type="evidence" value="ECO:0007669"/>
    <property type="project" value="InterPro"/>
</dbReference>
<dbReference type="Gene3D" id="1.10.20.10">
    <property type="entry name" value="Histone, subunit A"/>
    <property type="match status" value="1"/>
</dbReference>
<keyword evidence="4" id="KW-0158">Chromosome</keyword>
<dbReference type="SMART" id="SM00428">
    <property type="entry name" value="H3"/>
    <property type="match status" value="1"/>
</dbReference>
<dbReference type="PROSITE" id="PS00322">
    <property type="entry name" value="HISTONE_H3_1"/>
    <property type="match status" value="1"/>
</dbReference>
<evidence type="ECO:0000313" key="13">
    <source>
        <dbReference type="EMBL" id="KAF2283927.1"/>
    </source>
</evidence>
<dbReference type="GO" id="GO:0000786">
    <property type="term" value="C:nucleosome"/>
    <property type="evidence" value="ECO:0007669"/>
    <property type="project" value="UniProtKB-KW"/>
</dbReference>
<evidence type="ECO:0000313" key="14">
    <source>
        <dbReference type="Proteomes" id="UP000467840"/>
    </source>
</evidence>
<keyword evidence="6" id="KW-0007">Acetylation</keyword>
<dbReference type="NCBIfam" id="TIGR01570">
    <property type="entry name" value="A_thal_3588"/>
    <property type="match status" value="1"/>
</dbReference>
<sequence>MARTKQTARKSTGGKAPRKQLATKAARKSAPATGGVKKPHRFRPGTVALREIRKYQKSTELLIRKLPFQRLVREIAQDFKTDLRFQSSAVAALQEAAEAYLVGLFEDTNLCAIHAKRVTIMPKDIQLARRIRGTMSYQSIGVTTVDCQKQVRSWRLLRSLIELLIPTCNCTFIEERKTSKPEKPLQNYYYHPKPTFASSTTITGTIFGFRRGKVSFCIQTNTKSTNPILLLEFAVPTSFLAREMQGGILRIALDCASNGYSANYDSSYLLSMPLWTMNCNGRKAGYAVKRRPSKVDMEALRLMGSVIAGAGIISGKELDTDDELMYLRANFARVSGSSEAESFHLIDPDGSIGQELSIFFFRSR</sequence>
<keyword evidence="7" id="KW-0238">DNA-binding</keyword>
<dbReference type="GO" id="GO:0046982">
    <property type="term" value="F:protein heterodimerization activity"/>
    <property type="evidence" value="ECO:0007669"/>
    <property type="project" value="InterPro"/>
</dbReference>
<dbReference type="EMBL" id="JAAGAX010000018">
    <property type="protein sequence ID" value="KAF2283927.1"/>
    <property type="molecule type" value="Genomic_DNA"/>
</dbReference>
<dbReference type="GO" id="GO:0030527">
    <property type="term" value="F:structural constituent of chromatin"/>
    <property type="evidence" value="ECO:0007669"/>
    <property type="project" value="InterPro"/>
</dbReference>
<keyword evidence="5" id="KW-0597">Phosphoprotein</keyword>
<evidence type="ECO:0000256" key="8">
    <source>
        <dbReference type="ARBA" id="ARBA00023242"/>
    </source>
</evidence>
<evidence type="ECO:0000259" key="11">
    <source>
        <dbReference type="Pfam" id="PF00125"/>
    </source>
</evidence>
<dbReference type="PRINTS" id="PR00622">
    <property type="entry name" value="HISTONEH3"/>
</dbReference>
<dbReference type="InterPro" id="IPR007125">
    <property type="entry name" value="H2A/H2B/H3"/>
</dbReference>
<protein>
    <recommendedName>
        <fullName evidence="11">Core Histone H2A/H2B/H3 domain-containing protein</fullName>
    </recommendedName>
</protein>
<dbReference type="InterPro" id="IPR006460">
    <property type="entry name" value="MIZ1-like_pln"/>
</dbReference>
<evidence type="ECO:0000256" key="4">
    <source>
        <dbReference type="ARBA" id="ARBA00022454"/>
    </source>
</evidence>
<evidence type="ECO:0000256" key="5">
    <source>
        <dbReference type="ARBA" id="ARBA00022553"/>
    </source>
</evidence>
<dbReference type="Proteomes" id="UP000467840">
    <property type="component" value="Chromosome 12"/>
</dbReference>
<dbReference type="PROSITE" id="PS00959">
    <property type="entry name" value="HISTONE_H3_2"/>
    <property type="match status" value="1"/>
</dbReference>
<dbReference type="GO" id="GO:0005634">
    <property type="term" value="C:nucleus"/>
    <property type="evidence" value="ECO:0007669"/>
    <property type="project" value="UniProtKB-SubCell"/>
</dbReference>
<evidence type="ECO:0000256" key="9">
    <source>
        <dbReference type="ARBA" id="ARBA00023269"/>
    </source>
</evidence>
<evidence type="ECO:0000256" key="2">
    <source>
        <dbReference type="ARBA" id="ARBA00004286"/>
    </source>
</evidence>
<dbReference type="SUPFAM" id="SSF47113">
    <property type="entry name" value="Histone-fold"/>
    <property type="match status" value="1"/>
</dbReference>
<keyword evidence="9" id="KW-0544">Nucleosome core</keyword>
<comment type="subcellular location">
    <subcellularLocation>
        <location evidence="2">Chromosome</location>
    </subcellularLocation>
    <subcellularLocation>
        <location evidence="1">Nucleus</location>
    </subcellularLocation>
</comment>
<comment type="similarity">
    <text evidence="3">Belongs to the histone H3 family.</text>
</comment>
<dbReference type="FunFam" id="1.10.20.10:FF:000044">
    <property type="entry name" value="Histone H3.3"/>
    <property type="match status" value="1"/>
</dbReference>
<dbReference type="Pfam" id="PF04759">
    <property type="entry name" value="DUF617"/>
    <property type="match status" value="1"/>
</dbReference>
<comment type="caution">
    <text evidence="12">The sequence shown here is derived from an EMBL/GenBank/DDBJ whole genome shotgun (WGS) entry which is preliminary data.</text>
</comment>
<feature type="region of interest" description="Disordered" evidence="10">
    <location>
        <begin position="1"/>
        <end position="41"/>
    </location>
</feature>
<evidence type="ECO:0000256" key="7">
    <source>
        <dbReference type="ARBA" id="ARBA00023125"/>
    </source>
</evidence>
<keyword evidence="14" id="KW-1185">Reference proteome</keyword>
<evidence type="ECO:0000313" key="12">
    <source>
        <dbReference type="EMBL" id="KAF2283915.1"/>
    </source>
</evidence>
<dbReference type="EMBL" id="JAAGAX010000018">
    <property type="protein sequence ID" value="KAF2283915.1"/>
    <property type="molecule type" value="Genomic_DNA"/>
</dbReference>
<keyword evidence="8" id="KW-0539">Nucleus</keyword>
<feature type="domain" description="Core Histone H2A/H2B/H3" evidence="11">
    <location>
        <begin position="44"/>
        <end position="131"/>
    </location>
</feature>
<name>A0A6A6K672_HEVBR</name>
<dbReference type="CDD" id="cd22911">
    <property type="entry name" value="HFD_H3"/>
    <property type="match status" value="1"/>
</dbReference>
<dbReference type="InterPro" id="IPR000164">
    <property type="entry name" value="Histone_H3/CENP-A"/>
</dbReference>
<dbReference type="InterPro" id="IPR009072">
    <property type="entry name" value="Histone-fold"/>
</dbReference>
<reference evidence="12 14" key="1">
    <citation type="journal article" date="2020" name="Mol. Plant">
        <title>The Chromosome-Based Rubber Tree Genome Provides New Insights into Spurge Genome Evolution and Rubber Biosynthesis.</title>
        <authorList>
            <person name="Liu J."/>
            <person name="Shi C."/>
            <person name="Shi C.C."/>
            <person name="Li W."/>
            <person name="Zhang Q.J."/>
            <person name="Zhang Y."/>
            <person name="Li K."/>
            <person name="Lu H.F."/>
            <person name="Shi C."/>
            <person name="Zhu S.T."/>
            <person name="Xiao Z.Y."/>
            <person name="Nan H."/>
            <person name="Yue Y."/>
            <person name="Zhu X.G."/>
            <person name="Wu Y."/>
            <person name="Hong X.N."/>
            <person name="Fan G.Y."/>
            <person name="Tong Y."/>
            <person name="Zhang D."/>
            <person name="Mao C.L."/>
            <person name="Liu Y.L."/>
            <person name="Hao S.J."/>
            <person name="Liu W.Q."/>
            <person name="Lv M.Q."/>
            <person name="Zhang H.B."/>
            <person name="Liu Y."/>
            <person name="Hu-Tang G.R."/>
            <person name="Wang J.P."/>
            <person name="Wang J.H."/>
            <person name="Sun Y.H."/>
            <person name="Ni S.B."/>
            <person name="Chen W.B."/>
            <person name="Zhang X.C."/>
            <person name="Jiao Y.N."/>
            <person name="Eichler E.E."/>
            <person name="Li G.H."/>
            <person name="Liu X."/>
            <person name="Gao L.Z."/>
        </authorList>
    </citation>
    <scope>NUCLEOTIDE SEQUENCE [LARGE SCALE GENOMIC DNA]</scope>
    <source>
        <strain evidence="14">cv. GT1</strain>
        <tissue evidence="12">Leaf</tissue>
    </source>
</reference>
<dbReference type="PANTHER" id="PTHR31276:SF10">
    <property type="entry name" value="PROTEIN MIZU-KUSSEI 1-LIKE"/>
    <property type="match status" value="1"/>
</dbReference>
<evidence type="ECO:0000256" key="1">
    <source>
        <dbReference type="ARBA" id="ARBA00004123"/>
    </source>
</evidence>
<evidence type="ECO:0000256" key="3">
    <source>
        <dbReference type="ARBA" id="ARBA00010343"/>
    </source>
</evidence>
<evidence type="ECO:0000256" key="6">
    <source>
        <dbReference type="ARBA" id="ARBA00022990"/>
    </source>
</evidence>